<dbReference type="STRING" id="869212.Turpa_0222"/>
<sequence length="486" mass="49912">MKPTTKWLALAVAATFAVSCAKSEDAAAASSTVSNPVCTPSETIEGIITANKTIAANACVAIRGKVEVNSGVTLTVNAGARVLASTSTLSYILVKRGGIITAIGTDTNPVIFTSGGNQGSRNPSDWGGIVIHGKSATNNTASADYATDSEIFTGPYGCGDAGNACAGTLGNTDNSGTLQYVRIEFAGREIASGKEFNGLFLAGVGSGTTIDHVQFHRGSDDGIEIFGGAVNVNYALITNNQDDAFDVDEGWRGTARYIVAAVPKDGDQGIEYDGVGADANRSTNAKLSNFTILGSYNKTVEGIISVRASGTMELDNSYIAHVWGANGVIAVAANSITNAGNTPATNYGASFDLRFQSNVIECAFTNATFTTAKTTADSLFCSGANQPAGCVANTLAVTFPDGNTNNVTTNLACTTPSLSRPSEGVLWGATSGINEFRPTAAITATYADPAAAPNGTDMATATFIGAFQNQTDNWGTTMGWVSFPAN</sequence>
<dbReference type="AlphaFoldDB" id="I4B0S5"/>
<dbReference type="PROSITE" id="PS51257">
    <property type="entry name" value="PROKAR_LIPOPROTEIN"/>
    <property type="match status" value="1"/>
</dbReference>
<feature type="signal peptide" evidence="1">
    <location>
        <begin position="1"/>
        <end position="21"/>
    </location>
</feature>
<dbReference type="InterPro" id="IPR011050">
    <property type="entry name" value="Pectin_lyase_fold/virulence"/>
</dbReference>
<dbReference type="PANTHER" id="PTHR41339:SF1">
    <property type="entry name" value="SECRETED PROTEIN"/>
    <property type="match status" value="1"/>
</dbReference>
<dbReference type="Proteomes" id="UP000006048">
    <property type="component" value="Chromosome"/>
</dbReference>
<reference evidence="2 3" key="1">
    <citation type="submission" date="2012-06" db="EMBL/GenBank/DDBJ databases">
        <title>The complete chromosome of genome of Turneriella parva DSM 21527.</title>
        <authorList>
            <consortium name="US DOE Joint Genome Institute (JGI-PGF)"/>
            <person name="Lucas S."/>
            <person name="Han J."/>
            <person name="Lapidus A."/>
            <person name="Bruce D."/>
            <person name="Goodwin L."/>
            <person name="Pitluck S."/>
            <person name="Peters L."/>
            <person name="Kyrpides N."/>
            <person name="Mavromatis K."/>
            <person name="Ivanova N."/>
            <person name="Mikhailova N."/>
            <person name="Chertkov O."/>
            <person name="Detter J.C."/>
            <person name="Tapia R."/>
            <person name="Han C."/>
            <person name="Land M."/>
            <person name="Hauser L."/>
            <person name="Markowitz V."/>
            <person name="Cheng J.-F."/>
            <person name="Hugenholtz P."/>
            <person name="Woyke T."/>
            <person name="Wu D."/>
            <person name="Gronow S."/>
            <person name="Wellnitz S."/>
            <person name="Brambilla E."/>
            <person name="Klenk H.-P."/>
            <person name="Eisen J.A."/>
        </authorList>
    </citation>
    <scope>NUCLEOTIDE SEQUENCE [LARGE SCALE GENOMIC DNA]</scope>
    <source>
        <strain evidence="3">ATCC BAA-1111 / DSM 21527 / NCTC 11395 / H</strain>
    </source>
</reference>
<dbReference type="PATRIC" id="fig|869212.3.peg.183"/>
<dbReference type="OrthoDB" id="318778at2"/>
<gene>
    <name evidence="2" type="ordered locus">Turpa_0222</name>
</gene>
<dbReference type="SUPFAM" id="SSF51126">
    <property type="entry name" value="Pectin lyase-like"/>
    <property type="match status" value="1"/>
</dbReference>
<evidence type="ECO:0000313" key="2">
    <source>
        <dbReference type="EMBL" id="AFM10882.1"/>
    </source>
</evidence>
<keyword evidence="3" id="KW-1185">Reference proteome</keyword>
<keyword evidence="1" id="KW-0732">Signal</keyword>
<dbReference type="PANTHER" id="PTHR41339">
    <property type="entry name" value="LIPL48"/>
    <property type="match status" value="1"/>
</dbReference>
<organism evidence="2 3">
    <name type="scientific">Turneriella parva (strain ATCC BAA-1111 / DSM 21527 / NCTC 11395 / H)</name>
    <name type="common">Leptospira parva</name>
    <dbReference type="NCBI Taxonomy" id="869212"/>
    <lineage>
        <taxon>Bacteria</taxon>
        <taxon>Pseudomonadati</taxon>
        <taxon>Spirochaetota</taxon>
        <taxon>Spirochaetia</taxon>
        <taxon>Leptospirales</taxon>
        <taxon>Leptospiraceae</taxon>
        <taxon>Turneriella</taxon>
    </lineage>
</organism>
<evidence type="ECO:0008006" key="4">
    <source>
        <dbReference type="Google" id="ProtNLM"/>
    </source>
</evidence>
<name>I4B0S5_TURPD</name>
<evidence type="ECO:0000256" key="1">
    <source>
        <dbReference type="SAM" id="SignalP"/>
    </source>
</evidence>
<dbReference type="RefSeq" id="WP_014801403.1">
    <property type="nucleotide sequence ID" value="NC_018020.1"/>
</dbReference>
<dbReference type="HOGENOM" id="CLU_034925_0_0_12"/>
<proteinExistence type="predicted"/>
<protein>
    <recommendedName>
        <fullName evidence="4">Lipoprotein</fullName>
    </recommendedName>
</protein>
<dbReference type="EMBL" id="CP002959">
    <property type="protein sequence ID" value="AFM10882.1"/>
    <property type="molecule type" value="Genomic_DNA"/>
</dbReference>
<evidence type="ECO:0000313" key="3">
    <source>
        <dbReference type="Proteomes" id="UP000006048"/>
    </source>
</evidence>
<dbReference type="KEGG" id="tpx:Turpa_0222"/>
<feature type="chain" id="PRO_5003685730" description="Lipoprotein" evidence="1">
    <location>
        <begin position="22"/>
        <end position="486"/>
    </location>
</feature>
<accession>I4B0S5</accession>